<dbReference type="GeneID" id="10192231"/>
<reference evidence="16 17" key="1">
    <citation type="journal article" date="2011" name="J. Virol.">
        <title>Identification and sequencing of a novel rodent gammaherpesvirus that establishes acute and latent infection in laboratory mice.</title>
        <authorList>
            <person name="Loh J."/>
            <person name="Zhao G."/>
            <person name="Nelson C.A."/>
            <person name="Coder P."/>
            <person name="Droit L."/>
            <person name="Handley S.A."/>
            <person name="Johnson L.S."/>
            <person name="Vachharajani P."/>
            <person name="Guzman H."/>
            <person name="Tesh R.B."/>
            <person name="Wang D."/>
            <person name="Fremont D.H."/>
            <person name="Virgin H.W."/>
        </authorList>
    </citation>
    <scope>NUCLEOTIDE SEQUENCE [LARGE SCALE GENOMIC DNA]</scope>
</reference>
<keyword evidence="16" id="KW-1185">Reference proteome</keyword>
<evidence type="ECO:0000256" key="4">
    <source>
        <dbReference type="ARBA" id="ARBA00022812"/>
    </source>
</evidence>
<gene>
    <name evidence="15" type="ORF">RHVP-L.39</name>
    <name evidence="14" type="ORF">RHVP.39</name>
</gene>
<keyword evidence="9" id="KW-1039">Host endosome</keyword>
<dbReference type="KEGG" id="vg:10192231"/>
<evidence type="ECO:0000256" key="11">
    <source>
        <dbReference type="ARBA" id="ARBA00023157"/>
    </source>
</evidence>
<dbReference type="RefSeq" id="YP_004207876.1">
    <property type="nucleotide sequence ID" value="NC_015049.1"/>
</dbReference>
<feature type="transmembrane region" description="Helical" evidence="13">
    <location>
        <begin position="20"/>
        <end position="41"/>
    </location>
</feature>
<evidence type="ECO:0000256" key="1">
    <source>
        <dbReference type="ARBA" id="ARBA00003017"/>
    </source>
</evidence>
<proteinExistence type="inferred from homology"/>
<keyword evidence="6" id="KW-1043">Host membrane</keyword>
<keyword evidence="7" id="KW-0261">Viral envelope protein</keyword>
<keyword evidence="4" id="KW-1040">Host Golgi apparatus</keyword>
<dbReference type="GO" id="GO:0019031">
    <property type="term" value="C:viral envelope"/>
    <property type="evidence" value="ECO:0007669"/>
    <property type="project" value="UniProtKB-KW"/>
</dbReference>
<name>E9M5M3_9GAMA</name>
<evidence type="ECO:0000256" key="2">
    <source>
        <dbReference type="ARBA" id="ARBA00022562"/>
    </source>
</evidence>
<evidence type="ECO:0000313" key="17">
    <source>
        <dbReference type="Proteomes" id="UP000164320"/>
    </source>
</evidence>
<dbReference type="EMBL" id="HQ698924">
    <property type="protein sequence ID" value="ADW24463.1"/>
    <property type="molecule type" value="Genomic_DNA"/>
</dbReference>
<sequence>MAVFKSAVISRSDSFLLRTWTNLLALLALMYASTLLVPIAASINNVGFPCYFINLVDYSNFNLTVRNSAKHLTPTLFLEPVEMYVYLTWSFIVDGLNLAYFIYAAVILYRLKATAVTNMRAIETWITLLGNHAVIFLIVAKLWTLQLFIHVLSYKHVFLAAFVYVFHFGLSYLHIHLFISRNVAQWKADDMERSLPEGTSLEKLVFIFRPIIANIQMSLLAMEMMVFSLSVMMAICNSFYMLVSDAVFGAINLLLILTIAWHISAEVFLARYLKHHVGFYVGLFVSYVIMLLPVIRYDAVFVAARLHKPITVNITIIPLICIIVIVIRIIRLRKSKPSMASVSYSKVSDSVKLRNVSHVIPSNPTPLMLDSETDDEEDFLFAK</sequence>
<evidence type="ECO:0000256" key="12">
    <source>
        <dbReference type="ARBA" id="ARBA00023180"/>
    </source>
</evidence>
<dbReference type="HAMAP" id="MF_04035">
    <property type="entry name" value="HSV_GM"/>
    <property type="match status" value="1"/>
</dbReference>
<dbReference type="Proteomes" id="UP000134313">
    <property type="component" value="Segment"/>
</dbReference>
<evidence type="ECO:0000256" key="6">
    <source>
        <dbReference type="ARBA" id="ARBA00022870"/>
    </source>
</evidence>
<evidence type="ECO:0000313" key="14">
    <source>
        <dbReference type="EMBL" id="ADW24381.1"/>
    </source>
</evidence>
<evidence type="ECO:0000256" key="13">
    <source>
        <dbReference type="SAM" id="Phobius"/>
    </source>
</evidence>
<feature type="transmembrane region" description="Helical" evidence="13">
    <location>
        <begin position="157"/>
        <end position="179"/>
    </location>
</feature>
<evidence type="ECO:0000313" key="16">
    <source>
        <dbReference type="Proteomes" id="UP000134313"/>
    </source>
</evidence>
<feature type="transmembrane region" description="Helical" evidence="13">
    <location>
        <begin position="246"/>
        <end position="265"/>
    </location>
</feature>
<keyword evidence="8 13" id="KW-1133">Transmembrane helix</keyword>
<accession>E9M5M3</accession>
<dbReference type="Proteomes" id="UP000164320">
    <property type="component" value="Genome"/>
</dbReference>
<evidence type="ECO:0000256" key="7">
    <source>
        <dbReference type="ARBA" id="ARBA00022879"/>
    </source>
</evidence>
<evidence type="ECO:0000256" key="9">
    <source>
        <dbReference type="ARBA" id="ARBA00023046"/>
    </source>
</evidence>
<keyword evidence="11" id="KW-1015">Disulfide bond</keyword>
<keyword evidence="5" id="KW-0946">Virion</keyword>
<evidence type="ECO:0000256" key="5">
    <source>
        <dbReference type="ARBA" id="ARBA00022844"/>
    </source>
</evidence>
<keyword evidence="10 13" id="KW-0472">Membrane</keyword>
<evidence type="ECO:0000313" key="15">
    <source>
        <dbReference type="EMBL" id="ADW24463.1"/>
    </source>
</evidence>
<keyword evidence="12" id="KW-0325">Glycoprotein</keyword>
<keyword evidence="2" id="KW-1048">Host nucleus</keyword>
<feature type="transmembrane region" description="Helical" evidence="13">
    <location>
        <begin position="83"/>
        <end position="109"/>
    </location>
</feature>
<protein>
    <submittedName>
        <fullName evidence="14">Glycoprotein M</fullName>
    </submittedName>
</protein>
<dbReference type="Pfam" id="PF01528">
    <property type="entry name" value="Herpes_glycop"/>
    <property type="match status" value="1"/>
</dbReference>
<feature type="transmembrane region" description="Helical" evidence="13">
    <location>
        <begin position="277"/>
        <end position="295"/>
    </location>
</feature>
<dbReference type="InterPro" id="IPR000785">
    <property type="entry name" value="Herpes_glycop_M"/>
</dbReference>
<dbReference type="PRINTS" id="PR00333">
    <property type="entry name" value="HSVINTEGRLMP"/>
</dbReference>
<dbReference type="EMBL" id="HQ221963">
    <property type="protein sequence ID" value="ADW24381.1"/>
    <property type="molecule type" value="Genomic_DNA"/>
</dbReference>
<evidence type="ECO:0000256" key="3">
    <source>
        <dbReference type="ARBA" id="ARBA00022692"/>
    </source>
</evidence>
<comment type="function">
    <text evidence="1">Envelope glycoprotein important for virion assembly and egress. Plays a role in the correct incorporation of gH-gL into virion membrane. Directs the glycoprotein N (gN) to the host trans-Golgi network.</text>
</comment>
<evidence type="ECO:0000256" key="8">
    <source>
        <dbReference type="ARBA" id="ARBA00022989"/>
    </source>
</evidence>
<feature type="transmembrane region" description="Helical" evidence="13">
    <location>
        <begin position="310"/>
        <end position="330"/>
    </location>
</feature>
<feature type="transmembrane region" description="Helical" evidence="13">
    <location>
        <begin position="219"/>
        <end position="240"/>
    </location>
</feature>
<organism evidence="14 16">
    <name type="scientific">Cricetid gammaherpesvirus 2</name>
    <dbReference type="NCBI Taxonomy" id="1605972"/>
    <lineage>
        <taxon>Viruses</taxon>
        <taxon>Duplodnaviria</taxon>
        <taxon>Heunggongvirae</taxon>
        <taxon>Peploviricota</taxon>
        <taxon>Herviviricetes</taxon>
        <taxon>Herpesvirales</taxon>
        <taxon>Orthoherpesviridae</taxon>
        <taxon>Gammaherpesvirinae</taxon>
        <taxon>Rhadinovirus</taxon>
        <taxon>Rhadinovirus cricetidgamma2</taxon>
    </lineage>
</organism>
<evidence type="ECO:0000256" key="10">
    <source>
        <dbReference type="ARBA" id="ARBA00023136"/>
    </source>
</evidence>
<dbReference type="OrthoDB" id="7915at10239"/>
<feature type="transmembrane region" description="Helical" evidence="13">
    <location>
        <begin position="121"/>
        <end position="145"/>
    </location>
</feature>
<keyword evidence="3 13" id="KW-0812">Transmembrane</keyword>